<dbReference type="AlphaFoldDB" id="A0AAD5V4V9"/>
<sequence>MPIFPRLIVGQVVLSALSFAAVVNSAPSGFPTSGNGLWFRAKGSAWAKEWLPIGNGYLAAMTPGGTLQEVTQLNIESLWSGGPFQDSNYNGGNKQPSERAATAQDMQNIRTSIFQSSSGTIDNIEVLATDAGAYGSYVASGYLITTLNSTASATNYGRWLDMDQGIVRTTWSQSNATLDRVSFCSNPTKACFQHLTTTGSALPGITYAFNSALESGLPQPVVSCLDSSTLVLRGNVSNPGMAYELLGRVTAFGKSSKVVCSPEGSANATITVSNAKESWITWVGDTNFDMNAGNAAHGYSFKGADPHVGLITLLNTASPRTAANANTFKSLSDSYVKSYQSLMGPFALSLGQTPDFTKSTDELLSAYKIDTGNAYVEWLMFNFGRYLLAGSAPGTLPANLQGKWARDTSNPWSADYHANINTQMNYWFAEMTGMDVVKPLFDYMEKNWAPRGSETAKVLYNIDQGWVVHNEMNIFGHSGMKASGNSAQWANYPESAVWMMMHVWDHFDYTNDIPWFKSQGYPLLKGVASFHLKKLIPDLHFNDSSLVVNPCNSPEQSPITFGCAHAQQVIWQLFNSIEKGFEASGDTDTAFLEEVRQVRAQMDKGIHIGSWGQLQEWKYEMDNPSDTHRHLSHLLRSISPIKRHPSVHQGTSSECVETSLIHRGNGTGPDADAGWEKVWRAAAWAQLGDADTFYHELSYSIYENFGSNMFSLYDPGSSDPIFQIDANFGYPAALLNALVQAPDVPSYTSPLIINILPALPKVWPRGSIVGAKIRGGFTLDFEWSNAKPTTATLRAAPSFKARPVQVVYAGNVVSTFTSSPGNTRVIRF</sequence>
<dbReference type="Pfam" id="PF14498">
    <property type="entry name" value="Glyco_hyd_65N_2"/>
    <property type="match status" value="1"/>
</dbReference>
<feature type="domain" description="Alpha fucosidase A-like C-terminal" evidence="3">
    <location>
        <begin position="752"/>
        <end position="797"/>
    </location>
</feature>
<dbReference type="EMBL" id="JANAWD010000178">
    <property type="protein sequence ID" value="KAJ3484733.1"/>
    <property type="molecule type" value="Genomic_DNA"/>
</dbReference>
<keyword evidence="6" id="KW-1185">Reference proteome</keyword>
<organism evidence="5 6">
    <name type="scientific">Meripilus lineatus</name>
    <dbReference type="NCBI Taxonomy" id="2056292"/>
    <lineage>
        <taxon>Eukaryota</taxon>
        <taxon>Fungi</taxon>
        <taxon>Dikarya</taxon>
        <taxon>Basidiomycota</taxon>
        <taxon>Agaricomycotina</taxon>
        <taxon>Agaricomycetes</taxon>
        <taxon>Polyporales</taxon>
        <taxon>Meripilaceae</taxon>
        <taxon>Meripilus</taxon>
    </lineage>
</organism>
<dbReference type="SUPFAM" id="SSF48208">
    <property type="entry name" value="Six-hairpin glycosidases"/>
    <property type="match status" value="1"/>
</dbReference>
<evidence type="ECO:0000256" key="1">
    <source>
        <dbReference type="SAM" id="SignalP"/>
    </source>
</evidence>
<feature type="signal peptide" evidence="1">
    <location>
        <begin position="1"/>
        <end position="25"/>
    </location>
</feature>
<evidence type="ECO:0000259" key="3">
    <source>
        <dbReference type="Pfam" id="PF21307"/>
    </source>
</evidence>
<dbReference type="InterPro" id="IPR008928">
    <property type="entry name" value="6-hairpin_glycosidase_sf"/>
</dbReference>
<dbReference type="InterPro" id="IPR049053">
    <property type="entry name" value="AFCA-like_C"/>
</dbReference>
<dbReference type="PIRSF" id="PIRSF007663">
    <property type="entry name" value="UCP007663"/>
    <property type="match status" value="1"/>
</dbReference>
<feature type="domain" description="Glycosyl hydrolase family 95 catalytic" evidence="4">
    <location>
        <begin position="328"/>
        <end position="738"/>
    </location>
</feature>
<dbReference type="InterPro" id="IPR016518">
    <property type="entry name" value="Alpha-L-fucosidase"/>
</dbReference>
<protein>
    <recommendedName>
        <fullName evidence="7">Glycoside hydrolase family 95 protein</fullName>
    </recommendedName>
</protein>
<feature type="chain" id="PRO_5042010587" description="Glycoside hydrolase family 95 protein" evidence="1">
    <location>
        <begin position="26"/>
        <end position="828"/>
    </location>
</feature>
<dbReference type="InterPro" id="IPR054363">
    <property type="entry name" value="GH95_cat"/>
</dbReference>
<accession>A0AAD5V4V9</accession>
<dbReference type="InterPro" id="IPR012341">
    <property type="entry name" value="6hp_glycosidase-like_sf"/>
</dbReference>
<evidence type="ECO:0008006" key="7">
    <source>
        <dbReference type="Google" id="ProtNLM"/>
    </source>
</evidence>
<dbReference type="Proteomes" id="UP001212997">
    <property type="component" value="Unassembled WGS sequence"/>
</dbReference>
<dbReference type="PANTHER" id="PTHR31084:SF3">
    <property type="entry name" value="ALPHA-FUCOSIDASE A"/>
    <property type="match status" value="1"/>
</dbReference>
<proteinExistence type="predicted"/>
<comment type="caution">
    <text evidence="5">The sequence shown here is derived from an EMBL/GenBank/DDBJ whole genome shotgun (WGS) entry which is preliminary data.</text>
</comment>
<dbReference type="Pfam" id="PF21307">
    <property type="entry name" value="Glyco_hydro_95_C"/>
    <property type="match status" value="1"/>
</dbReference>
<keyword evidence="1" id="KW-0732">Signal</keyword>
<evidence type="ECO:0000259" key="4">
    <source>
        <dbReference type="Pfam" id="PF22124"/>
    </source>
</evidence>
<feature type="domain" description="Glycosyl hydrolase family 95 N-terminal" evidence="2">
    <location>
        <begin position="37"/>
        <end position="290"/>
    </location>
</feature>
<evidence type="ECO:0000313" key="6">
    <source>
        <dbReference type="Proteomes" id="UP001212997"/>
    </source>
</evidence>
<evidence type="ECO:0000259" key="2">
    <source>
        <dbReference type="Pfam" id="PF14498"/>
    </source>
</evidence>
<name>A0AAD5V4V9_9APHY</name>
<reference evidence="5" key="1">
    <citation type="submission" date="2022-07" db="EMBL/GenBank/DDBJ databases">
        <title>Genome Sequence of Physisporinus lineatus.</title>
        <authorList>
            <person name="Buettner E."/>
        </authorList>
    </citation>
    <scope>NUCLEOTIDE SEQUENCE</scope>
    <source>
        <strain evidence="5">VT162</strain>
    </source>
</reference>
<dbReference type="PANTHER" id="PTHR31084">
    <property type="entry name" value="ALPHA-L-FUCOSIDASE 2"/>
    <property type="match status" value="1"/>
</dbReference>
<dbReference type="Gene3D" id="1.50.10.10">
    <property type="match status" value="1"/>
</dbReference>
<gene>
    <name evidence="5" type="ORF">NLI96_g5433</name>
</gene>
<evidence type="ECO:0000313" key="5">
    <source>
        <dbReference type="EMBL" id="KAJ3484733.1"/>
    </source>
</evidence>
<dbReference type="GO" id="GO:0004560">
    <property type="term" value="F:alpha-L-fucosidase activity"/>
    <property type="evidence" value="ECO:0007669"/>
    <property type="project" value="InterPro"/>
</dbReference>
<dbReference type="GO" id="GO:0005975">
    <property type="term" value="P:carbohydrate metabolic process"/>
    <property type="evidence" value="ECO:0007669"/>
    <property type="project" value="InterPro"/>
</dbReference>
<dbReference type="InterPro" id="IPR027414">
    <property type="entry name" value="GH95_N_dom"/>
</dbReference>
<dbReference type="Pfam" id="PF22124">
    <property type="entry name" value="Glyco_hydro_95_cat"/>
    <property type="match status" value="1"/>
</dbReference>